<comment type="caution">
    <text evidence="2">The sequence shown here is derived from an EMBL/GenBank/DDBJ whole genome shotgun (WGS) entry which is preliminary data.</text>
</comment>
<accession>A0AAV9DL58</accession>
<dbReference type="Proteomes" id="UP001180020">
    <property type="component" value="Unassembled WGS sequence"/>
</dbReference>
<organism evidence="2 3">
    <name type="scientific">Acorus calamus</name>
    <name type="common">Sweet flag</name>
    <dbReference type="NCBI Taxonomy" id="4465"/>
    <lineage>
        <taxon>Eukaryota</taxon>
        <taxon>Viridiplantae</taxon>
        <taxon>Streptophyta</taxon>
        <taxon>Embryophyta</taxon>
        <taxon>Tracheophyta</taxon>
        <taxon>Spermatophyta</taxon>
        <taxon>Magnoliopsida</taxon>
        <taxon>Liliopsida</taxon>
        <taxon>Acoraceae</taxon>
        <taxon>Acorus</taxon>
    </lineage>
</organism>
<dbReference type="EMBL" id="JAUJYO010000012">
    <property type="protein sequence ID" value="KAK1302391.1"/>
    <property type="molecule type" value="Genomic_DNA"/>
</dbReference>
<evidence type="ECO:0000313" key="2">
    <source>
        <dbReference type="EMBL" id="KAK1302391.1"/>
    </source>
</evidence>
<feature type="compositionally biased region" description="Polar residues" evidence="1">
    <location>
        <begin position="259"/>
        <end position="283"/>
    </location>
</feature>
<feature type="region of interest" description="Disordered" evidence="1">
    <location>
        <begin position="1"/>
        <end position="44"/>
    </location>
</feature>
<reference evidence="2" key="1">
    <citation type="journal article" date="2023" name="Nat. Commun.">
        <title>Diploid and tetraploid genomes of Acorus and the evolution of monocots.</title>
        <authorList>
            <person name="Ma L."/>
            <person name="Liu K.W."/>
            <person name="Li Z."/>
            <person name="Hsiao Y.Y."/>
            <person name="Qi Y."/>
            <person name="Fu T."/>
            <person name="Tang G.D."/>
            <person name="Zhang D."/>
            <person name="Sun W.H."/>
            <person name="Liu D.K."/>
            <person name="Li Y."/>
            <person name="Chen G.Z."/>
            <person name="Liu X.D."/>
            <person name="Liao X.Y."/>
            <person name="Jiang Y.T."/>
            <person name="Yu X."/>
            <person name="Hao Y."/>
            <person name="Huang J."/>
            <person name="Zhao X.W."/>
            <person name="Ke S."/>
            <person name="Chen Y.Y."/>
            <person name="Wu W.L."/>
            <person name="Hsu J.L."/>
            <person name="Lin Y.F."/>
            <person name="Huang M.D."/>
            <person name="Li C.Y."/>
            <person name="Huang L."/>
            <person name="Wang Z.W."/>
            <person name="Zhao X."/>
            <person name="Zhong W.Y."/>
            <person name="Peng D.H."/>
            <person name="Ahmad S."/>
            <person name="Lan S."/>
            <person name="Zhang J.S."/>
            <person name="Tsai W.C."/>
            <person name="Van de Peer Y."/>
            <person name="Liu Z.J."/>
        </authorList>
    </citation>
    <scope>NUCLEOTIDE SEQUENCE</scope>
    <source>
        <strain evidence="2">CP</strain>
    </source>
</reference>
<reference evidence="2" key="2">
    <citation type="submission" date="2023-06" db="EMBL/GenBank/DDBJ databases">
        <authorList>
            <person name="Ma L."/>
            <person name="Liu K.-W."/>
            <person name="Li Z."/>
            <person name="Hsiao Y.-Y."/>
            <person name="Qi Y."/>
            <person name="Fu T."/>
            <person name="Tang G."/>
            <person name="Zhang D."/>
            <person name="Sun W.-H."/>
            <person name="Liu D.-K."/>
            <person name="Li Y."/>
            <person name="Chen G.-Z."/>
            <person name="Liu X.-D."/>
            <person name="Liao X.-Y."/>
            <person name="Jiang Y.-T."/>
            <person name="Yu X."/>
            <person name="Hao Y."/>
            <person name="Huang J."/>
            <person name="Zhao X.-W."/>
            <person name="Ke S."/>
            <person name="Chen Y.-Y."/>
            <person name="Wu W.-L."/>
            <person name="Hsu J.-L."/>
            <person name="Lin Y.-F."/>
            <person name="Huang M.-D."/>
            <person name="Li C.-Y."/>
            <person name="Huang L."/>
            <person name="Wang Z.-W."/>
            <person name="Zhao X."/>
            <person name="Zhong W.-Y."/>
            <person name="Peng D.-H."/>
            <person name="Ahmad S."/>
            <person name="Lan S."/>
            <person name="Zhang J.-S."/>
            <person name="Tsai W.-C."/>
            <person name="Van De Peer Y."/>
            <person name="Liu Z.-J."/>
        </authorList>
    </citation>
    <scope>NUCLEOTIDE SEQUENCE</scope>
    <source>
        <strain evidence="2">CP</strain>
        <tissue evidence="2">Leaves</tissue>
    </source>
</reference>
<evidence type="ECO:0000313" key="3">
    <source>
        <dbReference type="Proteomes" id="UP001180020"/>
    </source>
</evidence>
<feature type="region of interest" description="Disordered" evidence="1">
    <location>
        <begin position="215"/>
        <end position="235"/>
    </location>
</feature>
<proteinExistence type="predicted"/>
<feature type="region of interest" description="Disordered" evidence="1">
    <location>
        <begin position="259"/>
        <end position="302"/>
    </location>
</feature>
<dbReference type="AlphaFoldDB" id="A0AAV9DL58"/>
<name>A0AAV9DL58_ACOCL</name>
<evidence type="ECO:0000256" key="1">
    <source>
        <dbReference type="SAM" id="MobiDB-lite"/>
    </source>
</evidence>
<sequence>MHDMSDDDTLNVDEESADDEVEDVDEMDEGEEEDGWASGSDTEEEHSLDAILIPQYDIPHMYDISELMTYVVDDQNIHHKVHDIGSSSFADLEVGQLLTNKKALTNALRCWSIKRVCRMSMQHADVVSLSLYTCDSSMWMAAHEWHEPIVDDLLYLQPHHDFERCFVGEHVVRQLFYFNSYRHLRFPGVLFHHQIGIRIHLAMTEGMMWIRLQEDPEQRREDQEETHHDHLDTRPLHERLPVPSFSIYYTRTRRRADIASTTPTHSIGSVGFTTPAQPMGQSLPSSDMPSSSAPPAPIKKKKGWRCLQVKGNIFIVNQSARRPRRVSRVVRAGDGDVIPDHVSIMAHPRPVSVLA</sequence>
<gene>
    <name evidence="2" type="ORF">QJS10_CPB12g00583</name>
</gene>
<keyword evidence="3" id="KW-1185">Reference proteome</keyword>
<protein>
    <submittedName>
        <fullName evidence="2">Uncharacterized protein</fullName>
    </submittedName>
</protein>